<dbReference type="GO" id="GO:0046872">
    <property type="term" value="F:metal ion binding"/>
    <property type="evidence" value="ECO:0007669"/>
    <property type="project" value="UniProtKB-KW"/>
</dbReference>
<dbReference type="Gene3D" id="3.20.20.140">
    <property type="entry name" value="Metal-dependent hydrolases"/>
    <property type="match status" value="1"/>
</dbReference>
<keyword evidence="3 6" id="KW-0378">Hydrolase</keyword>
<feature type="domain" description="Amidohydrolase-related" evidence="5">
    <location>
        <begin position="55"/>
        <end position="420"/>
    </location>
</feature>
<dbReference type="Pfam" id="PF01979">
    <property type="entry name" value="Amidohydro_1"/>
    <property type="match status" value="1"/>
</dbReference>
<dbReference type="SUPFAM" id="SSF51338">
    <property type="entry name" value="Composite domain of metallo-dependent hydrolases"/>
    <property type="match status" value="2"/>
</dbReference>
<dbReference type="GO" id="GO:0102127">
    <property type="term" value="F:8-oxoguanine deaminase activity"/>
    <property type="evidence" value="ECO:0007669"/>
    <property type="project" value="UniProtKB-EC"/>
</dbReference>
<keyword evidence="7" id="KW-1185">Reference proteome</keyword>
<dbReference type="SUPFAM" id="SSF51556">
    <property type="entry name" value="Metallo-dependent hydrolases"/>
    <property type="match status" value="1"/>
</dbReference>
<proteinExistence type="inferred from homology"/>
<dbReference type="PANTHER" id="PTHR43794:SF11">
    <property type="entry name" value="AMIDOHYDROLASE-RELATED DOMAIN-CONTAINING PROTEIN"/>
    <property type="match status" value="1"/>
</dbReference>
<dbReference type="OrthoDB" id="9807210at2"/>
<dbReference type="InterPro" id="IPR032466">
    <property type="entry name" value="Metal_Hydrolase"/>
</dbReference>
<dbReference type="EC" id="3.5.4.32" evidence="6"/>
<evidence type="ECO:0000256" key="2">
    <source>
        <dbReference type="ARBA" id="ARBA00022723"/>
    </source>
</evidence>
<dbReference type="Gene3D" id="2.30.40.10">
    <property type="entry name" value="Urease, subunit C, domain 1"/>
    <property type="match status" value="1"/>
</dbReference>
<gene>
    <name evidence="6" type="ORF">GMA8713_01733</name>
</gene>
<dbReference type="InterPro" id="IPR006680">
    <property type="entry name" value="Amidohydro-rel"/>
</dbReference>
<name>A0A128F3M4_9GAMM</name>
<sequence length="455" mass="50417">MATTWIKNPLAIWTGTNDDAAGGIVVQGNTIVEVVAKGAAPTQPFDHTLDASEHIVLPGLVNAHHHFYQTLTRAYPDALDKELFHWLKALYPVWAGLDEEMMQLGTELASSELLLSGCTTASDHHYLIPVGLEHAIDIQVEATRKLGLRTVLTRGSMSLGEDQGGLPPRHTIQTEQTIIDDSVRLIREYHQPEFGGMTQIALAPCSPFSVTTELMKETAHVAKQHDVMLHTHLCETIDEENFCLERFGYRPVDYLEEVGWLHDRTWLAHGIHFNDEEIRRLGQSGIGICHCPSSNMMLASGICRNLELEQAGASVGLGVDGSASNDGSNLVNELRMATYIQRLRYGSAKVSHFDAFRWATQGSARNIGRKDIGTLDKGMLADIAMFKLDEIQFCGSHDPLAALVLCGHHRADRVMVNGDWRVVDGELVDVDKQELMVRHRAAARKLAAKAQQLRR</sequence>
<dbReference type="NCBIfam" id="NF006055">
    <property type="entry name" value="PRK08203.1"/>
    <property type="match status" value="1"/>
</dbReference>
<dbReference type="GO" id="GO:0019239">
    <property type="term" value="F:deaminase activity"/>
    <property type="evidence" value="ECO:0007669"/>
    <property type="project" value="UniProtKB-ARBA"/>
</dbReference>
<dbReference type="EMBL" id="FIZY01000012">
    <property type="protein sequence ID" value="CZF81155.1"/>
    <property type="molecule type" value="Genomic_DNA"/>
</dbReference>
<organism evidence="6 7">
    <name type="scientific">Grimontia marina</name>
    <dbReference type="NCBI Taxonomy" id="646534"/>
    <lineage>
        <taxon>Bacteria</taxon>
        <taxon>Pseudomonadati</taxon>
        <taxon>Pseudomonadota</taxon>
        <taxon>Gammaproteobacteria</taxon>
        <taxon>Vibrionales</taxon>
        <taxon>Vibrionaceae</taxon>
        <taxon>Grimontia</taxon>
    </lineage>
</organism>
<evidence type="ECO:0000256" key="1">
    <source>
        <dbReference type="ARBA" id="ARBA00006745"/>
    </source>
</evidence>
<keyword evidence="2" id="KW-0479">Metal-binding</keyword>
<dbReference type="InterPro" id="IPR011059">
    <property type="entry name" value="Metal-dep_hydrolase_composite"/>
</dbReference>
<dbReference type="CDD" id="cd01298">
    <property type="entry name" value="ATZ_TRZ_like"/>
    <property type="match status" value="1"/>
</dbReference>
<evidence type="ECO:0000313" key="6">
    <source>
        <dbReference type="EMBL" id="CZF81155.1"/>
    </source>
</evidence>
<accession>A0A128F3M4</accession>
<reference evidence="7" key="1">
    <citation type="submission" date="2016-02" db="EMBL/GenBank/DDBJ databases">
        <authorList>
            <person name="Rodrigo-Torres Lidia"/>
            <person name="Arahal R.David."/>
        </authorList>
    </citation>
    <scope>NUCLEOTIDE SEQUENCE [LARGE SCALE GENOMIC DNA]</scope>
    <source>
        <strain evidence="7">CECT 8713</strain>
    </source>
</reference>
<evidence type="ECO:0000259" key="5">
    <source>
        <dbReference type="Pfam" id="PF01979"/>
    </source>
</evidence>
<evidence type="ECO:0000313" key="7">
    <source>
        <dbReference type="Proteomes" id="UP000073601"/>
    </source>
</evidence>
<protein>
    <submittedName>
        <fullName evidence="6">8-oxoguanine deaminase</fullName>
        <ecNumber evidence="6">3.5.4.32</ecNumber>
    </submittedName>
</protein>
<dbReference type="AlphaFoldDB" id="A0A128F3M4"/>
<evidence type="ECO:0000256" key="4">
    <source>
        <dbReference type="ARBA" id="ARBA00022833"/>
    </source>
</evidence>
<dbReference type="RefSeq" id="WP_062708002.1">
    <property type="nucleotide sequence ID" value="NZ_CAWRCI010000012.1"/>
</dbReference>
<dbReference type="FunFam" id="3.20.20.140:FF:000014">
    <property type="entry name" value="5-methylthioadenosine/S-adenosylhomocysteine deaminase"/>
    <property type="match status" value="1"/>
</dbReference>
<dbReference type="PANTHER" id="PTHR43794">
    <property type="entry name" value="AMINOHYDROLASE SSNA-RELATED"/>
    <property type="match status" value="1"/>
</dbReference>
<evidence type="ECO:0000256" key="3">
    <source>
        <dbReference type="ARBA" id="ARBA00022801"/>
    </source>
</evidence>
<dbReference type="InterPro" id="IPR050287">
    <property type="entry name" value="MTA/SAH_deaminase"/>
</dbReference>
<dbReference type="Proteomes" id="UP000073601">
    <property type="component" value="Unassembled WGS sequence"/>
</dbReference>
<comment type="similarity">
    <text evidence="1">Belongs to the metallo-dependent hydrolases superfamily. ATZ/TRZ family.</text>
</comment>
<keyword evidence="4" id="KW-0862">Zinc</keyword>